<feature type="transmembrane region" description="Helical" evidence="1">
    <location>
        <begin position="188"/>
        <end position="207"/>
    </location>
</feature>
<reference evidence="6" key="6">
    <citation type="submission" date="2023-10" db="EMBL/GenBank/DDBJ databases">
        <title>Pathogen: clinical or host-associated sample.</title>
        <authorList>
            <person name="Hergert J."/>
            <person name="Casey R."/>
            <person name="Wagner J."/>
            <person name="Young E.L."/>
            <person name="Oakeson K.F."/>
        </authorList>
    </citation>
    <scope>NUCLEOTIDE SEQUENCE</scope>
    <source>
        <strain evidence="6">2021CK-01020</strain>
    </source>
</reference>
<evidence type="ECO:0000313" key="7">
    <source>
        <dbReference type="Proteomes" id="UP000253594"/>
    </source>
</evidence>
<dbReference type="Proteomes" id="UP000253594">
    <property type="component" value="Unassembled WGS sequence"/>
</dbReference>
<name>A0A081HLG1_PSEAI</name>
<accession>A0A1S1C1R5</accession>
<evidence type="ECO:0000259" key="2">
    <source>
        <dbReference type="Pfam" id="PF01569"/>
    </source>
</evidence>
<dbReference type="Proteomes" id="UP000284767">
    <property type="component" value="Unassembled WGS sequence"/>
</dbReference>
<reference evidence="5 8" key="3">
    <citation type="submission" date="2019-01" db="EMBL/GenBank/DDBJ databases">
        <title>The Pseudomonas aeruginosa pan-genome provides new insights on its population structure, horizontal gene transfer and pathogenicity.</title>
        <authorList>
            <person name="Freschi L."/>
            <person name="Vincent A.T."/>
            <person name="Jeukens J."/>
            <person name="Emond-Rheault J.-G."/>
            <person name="Kukavica-Ibrulj I."/>
            <person name="Dupont M.-J."/>
            <person name="Charette S.J."/>
            <person name="Boyle B."/>
            <person name="Levesque R.C."/>
        </authorList>
    </citation>
    <scope>NUCLEOTIDE SEQUENCE [LARGE SCALE GENOMIC DNA]</scope>
    <source>
        <strain evidence="5 8">PA-W36</strain>
    </source>
</reference>
<reference evidence="5 8" key="1">
    <citation type="submission" date="2017-08" db="EMBL/GenBank/DDBJ databases">
        <authorList>
            <person name="Feschi L."/>
            <person name="Jeukens J."/>
            <person name="Emond-Rheault J.-G."/>
            <person name="Kukavica-Ibrulj I."/>
            <person name="Boyle B."/>
            <person name="Levesque R.C."/>
        </authorList>
    </citation>
    <scope>NUCLEOTIDE SEQUENCE [LARGE SCALE GENOMIC DNA]</scope>
    <source>
        <strain evidence="5 8">PA-W36</strain>
    </source>
</reference>
<dbReference type="SUPFAM" id="SSF48317">
    <property type="entry name" value="Acid phosphatase/Vanadium-dependent haloperoxidase"/>
    <property type="match status" value="1"/>
</dbReference>
<evidence type="ECO:0000256" key="1">
    <source>
        <dbReference type="SAM" id="Phobius"/>
    </source>
</evidence>
<dbReference type="EMBL" id="CP136986">
    <property type="protein sequence ID" value="WOS77749.1"/>
    <property type="molecule type" value="Genomic_DNA"/>
</dbReference>
<evidence type="ECO:0000313" key="3">
    <source>
        <dbReference type="EMBL" id="MZZ14996.1"/>
    </source>
</evidence>
<dbReference type="CDD" id="cd01610">
    <property type="entry name" value="PAP2_like"/>
    <property type="match status" value="1"/>
</dbReference>
<dbReference type="EMBL" id="WXZT01000015">
    <property type="protein sequence ID" value="MZZ14996.1"/>
    <property type="molecule type" value="Genomic_DNA"/>
</dbReference>
<keyword evidence="1" id="KW-0472">Membrane</keyword>
<dbReference type="InterPro" id="IPR036938">
    <property type="entry name" value="PAP2/HPO_sf"/>
</dbReference>
<reference evidence="4 7" key="2">
    <citation type="submission" date="2018-07" db="EMBL/GenBank/DDBJ databases">
        <title>Mechanisms of high-level aminoglycoside resistance among Gram-negative pathogens in Brazil.</title>
        <authorList>
            <person name="Ballaben A.S."/>
            <person name="Darini A.L.C."/>
            <person name="Doi Y."/>
        </authorList>
    </citation>
    <scope>NUCLEOTIDE SEQUENCE [LARGE SCALE GENOMIC DNA]</scope>
    <source>
        <strain evidence="4 7">B2-305</strain>
    </source>
</reference>
<evidence type="ECO:0000313" key="6">
    <source>
        <dbReference type="EMBL" id="WOS77749.1"/>
    </source>
</evidence>
<reference evidence="3" key="4">
    <citation type="submission" date="2020-01" db="EMBL/GenBank/DDBJ databases">
        <title>Bacteria Cultured from War Wounds Associated with the Conflict in Eastern Ukraine.</title>
        <authorList>
            <person name="Snesrud E."/>
            <person name="Galac M.R."/>
            <person name="Mc Gann P."/>
            <person name="Valentine K."/>
            <person name="Viacheslav K."/>
        </authorList>
    </citation>
    <scope>NUCLEOTIDE SEQUENCE</scope>
    <source>
        <strain evidence="3">VNMU148</strain>
    </source>
</reference>
<feature type="transmembrane region" description="Helical" evidence="1">
    <location>
        <begin position="213"/>
        <end position="232"/>
    </location>
</feature>
<keyword evidence="1" id="KW-0812">Transmembrane</keyword>
<dbReference type="EMBL" id="QORE01000081">
    <property type="protein sequence ID" value="RCI76063.1"/>
    <property type="molecule type" value="Genomic_DNA"/>
</dbReference>
<evidence type="ECO:0000313" key="4">
    <source>
        <dbReference type="EMBL" id="RCI76063.1"/>
    </source>
</evidence>
<dbReference type="Pfam" id="PF01569">
    <property type="entry name" value="PAP2"/>
    <property type="match status" value="1"/>
</dbReference>
<dbReference type="AlphaFoldDB" id="A0A081HLG1"/>
<feature type="transmembrane region" description="Helical" evidence="1">
    <location>
        <begin position="99"/>
        <end position="117"/>
    </location>
</feature>
<organism evidence="5 8">
    <name type="scientific">Pseudomonas aeruginosa</name>
    <dbReference type="NCBI Taxonomy" id="287"/>
    <lineage>
        <taxon>Bacteria</taxon>
        <taxon>Pseudomonadati</taxon>
        <taxon>Pseudomonadota</taxon>
        <taxon>Gammaproteobacteria</taxon>
        <taxon>Pseudomonadales</taxon>
        <taxon>Pseudomonadaceae</taxon>
        <taxon>Pseudomonas</taxon>
    </lineage>
</organism>
<reference evidence="6" key="5">
    <citation type="submission" date="2023-06" db="EMBL/GenBank/DDBJ databases">
        <authorList>
            <consortium name="Clinical and Environmental Microbiology Branch: Whole genome sequencing antimicrobial resistance pathogens in the healthcare setting"/>
        </authorList>
    </citation>
    <scope>NUCLEOTIDE SEQUENCE</scope>
    <source>
        <strain evidence="6">2021CK-01020</strain>
    </source>
</reference>
<dbReference type="KEGG" id="paeb:NCGM1900_5990"/>
<dbReference type="Proteomes" id="UP001297540">
    <property type="component" value="Chromosome"/>
</dbReference>
<accession>A0A081HLG1</accession>
<gene>
    <name evidence="4" type="ORF">DT376_04380</name>
    <name evidence="3" type="ORF">GUL26_22345</name>
    <name evidence="5" type="ORF">IPC1295_11120</name>
    <name evidence="6" type="ORF">L4V69_35605</name>
</gene>
<evidence type="ECO:0000313" key="5">
    <source>
        <dbReference type="EMBL" id="RPM18138.1"/>
    </source>
</evidence>
<dbReference type="EMBL" id="NSNE01000005">
    <property type="protein sequence ID" value="RPM18138.1"/>
    <property type="molecule type" value="Genomic_DNA"/>
</dbReference>
<evidence type="ECO:0000313" key="8">
    <source>
        <dbReference type="Proteomes" id="UP000284767"/>
    </source>
</evidence>
<dbReference type="eggNOG" id="COG0671">
    <property type="taxonomic scope" value="Bacteria"/>
</dbReference>
<dbReference type="InterPro" id="IPR000326">
    <property type="entry name" value="PAP2/HPO"/>
</dbReference>
<feature type="domain" description="Phosphatidic acid phosphatase type 2/haloperoxidase" evidence="2">
    <location>
        <begin position="148"/>
        <end position="226"/>
    </location>
</feature>
<keyword evidence="1" id="KW-1133">Transmembrane helix</keyword>
<protein>
    <submittedName>
        <fullName evidence="5">Phosphatase PAP2 family protein</fullName>
    </submittedName>
</protein>
<dbReference type="RefSeq" id="WP_003096247.1">
    <property type="nucleotide sequence ID" value="NZ_AP014622.1"/>
</dbReference>
<sequence length="267" mass="30533">MDNASPFQAAWQWRKFATCHLLALLLLILWLWGPTRELMNGFDFWLFDKLNGSLALNETWLKLWGLLSTRPFDAVVGVILLCLLIRGDWLLPANQVRRLTFGFIVTLLILVVIRVLYAKIAHHLHWQHASLSMLMDKAIHLSDHFPDWERVWEIKDRSKRSFPGDHASVLLVWALFMSLFARRAGQFLLIWTLAVLFMMPRLVAGAHWGQDDYIGGLQMALLALAWGCYTPLAAKASGWLVQVTEPLFRLLAKLPLIGRLGVVRDSA</sequence>
<proteinExistence type="predicted"/>
<dbReference type="Proteomes" id="UP000644192">
    <property type="component" value="Unassembled WGS sequence"/>
</dbReference>